<evidence type="ECO:0000256" key="1">
    <source>
        <dbReference type="SAM" id="MobiDB-lite"/>
    </source>
</evidence>
<sequence length="143" mass="16414">MADDHGGGQAYPQVEDSSRQSTEIQAPWGSILQKKPVVTVPPMVLKDQPSPPNYWSDLAMQIWDVVLTVEEKLGDFFGVYDSKYQWAVNDYYLQQLKIAEKRRISQEVDQQKISTMENGMCPVKEQRMEMQSGRDGRVIFPKT</sequence>
<dbReference type="AlphaFoldDB" id="A0A388M120"/>
<gene>
    <name evidence="2" type="ORF">CBR_g46836</name>
</gene>
<proteinExistence type="predicted"/>
<reference evidence="2 3" key="1">
    <citation type="journal article" date="2018" name="Cell">
        <title>The Chara Genome: Secondary Complexity and Implications for Plant Terrestrialization.</title>
        <authorList>
            <person name="Nishiyama T."/>
            <person name="Sakayama H."/>
            <person name="Vries J.D."/>
            <person name="Buschmann H."/>
            <person name="Saint-Marcoux D."/>
            <person name="Ullrich K.K."/>
            <person name="Haas F.B."/>
            <person name="Vanderstraeten L."/>
            <person name="Becker D."/>
            <person name="Lang D."/>
            <person name="Vosolsobe S."/>
            <person name="Rombauts S."/>
            <person name="Wilhelmsson P.K.I."/>
            <person name="Janitza P."/>
            <person name="Kern R."/>
            <person name="Heyl A."/>
            <person name="Rumpler F."/>
            <person name="Villalobos L.I.A.C."/>
            <person name="Clay J.M."/>
            <person name="Skokan R."/>
            <person name="Toyoda A."/>
            <person name="Suzuki Y."/>
            <person name="Kagoshima H."/>
            <person name="Schijlen E."/>
            <person name="Tajeshwar N."/>
            <person name="Catarino B."/>
            <person name="Hetherington A.J."/>
            <person name="Saltykova A."/>
            <person name="Bonnot C."/>
            <person name="Breuninger H."/>
            <person name="Symeonidi A."/>
            <person name="Radhakrishnan G.V."/>
            <person name="Van Nieuwerburgh F."/>
            <person name="Deforce D."/>
            <person name="Chang C."/>
            <person name="Karol K.G."/>
            <person name="Hedrich R."/>
            <person name="Ulvskov P."/>
            <person name="Glockner G."/>
            <person name="Delwiche C.F."/>
            <person name="Petrasek J."/>
            <person name="Van de Peer Y."/>
            <person name="Friml J."/>
            <person name="Beilby M."/>
            <person name="Dolan L."/>
            <person name="Kohara Y."/>
            <person name="Sugano S."/>
            <person name="Fujiyama A."/>
            <person name="Delaux P.-M."/>
            <person name="Quint M."/>
            <person name="TheiBen G."/>
            <person name="Hagemann M."/>
            <person name="Harholt J."/>
            <person name="Dunand C."/>
            <person name="Zachgo S."/>
            <person name="Langdale J."/>
            <person name="Maumus F."/>
            <person name="Straeten D.V.D."/>
            <person name="Gould S.B."/>
            <person name="Rensing S.A."/>
        </authorList>
    </citation>
    <scope>NUCLEOTIDE SEQUENCE [LARGE SCALE GENOMIC DNA]</scope>
    <source>
        <strain evidence="2 3">S276</strain>
    </source>
</reference>
<protein>
    <submittedName>
        <fullName evidence="2">Uncharacterized protein</fullName>
    </submittedName>
</protein>
<accession>A0A388M120</accession>
<organism evidence="2 3">
    <name type="scientific">Chara braunii</name>
    <name type="common">Braun's stonewort</name>
    <dbReference type="NCBI Taxonomy" id="69332"/>
    <lineage>
        <taxon>Eukaryota</taxon>
        <taxon>Viridiplantae</taxon>
        <taxon>Streptophyta</taxon>
        <taxon>Charophyceae</taxon>
        <taxon>Charales</taxon>
        <taxon>Characeae</taxon>
        <taxon>Chara</taxon>
    </lineage>
</organism>
<dbReference type="Gramene" id="GBG88270">
    <property type="protein sequence ID" value="GBG88270"/>
    <property type="gene ID" value="CBR_g46836"/>
</dbReference>
<evidence type="ECO:0000313" key="2">
    <source>
        <dbReference type="EMBL" id="GBG88270.1"/>
    </source>
</evidence>
<dbReference type="OrthoDB" id="45963at2759"/>
<feature type="region of interest" description="Disordered" evidence="1">
    <location>
        <begin position="1"/>
        <end position="28"/>
    </location>
</feature>
<dbReference type="Proteomes" id="UP000265515">
    <property type="component" value="Unassembled WGS sequence"/>
</dbReference>
<comment type="caution">
    <text evidence="2">The sequence shown here is derived from an EMBL/GenBank/DDBJ whole genome shotgun (WGS) entry which is preliminary data.</text>
</comment>
<evidence type="ECO:0000313" key="3">
    <source>
        <dbReference type="Proteomes" id="UP000265515"/>
    </source>
</evidence>
<name>A0A388M120_CHABU</name>
<dbReference type="EMBL" id="BFEA01000661">
    <property type="protein sequence ID" value="GBG88270.1"/>
    <property type="molecule type" value="Genomic_DNA"/>
</dbReference>
<keyword evidence="3" id="KW-1185">Reference proteome</keyword>